<dbReference type="OrthoDB" id="9811740at2"/>
<dbReference type="GO" id="GO:0016811">
    <property type="term" value="F:hydrolase activity, acting on carbon-nitrogen (but not peptide) bonds, in linear amides"/>
    <property type="evidence" value="ECO:0007669"/>
    <property type="project" value="InterPro"/>
</dbReference>
<sequence length="314" mass="34023">MSTTHRLKAKNDFLHGTFSKDYEPIMSIQSGDSIELNTIGLEWGYTYEDGKEVKFLSRENEEGLGHPLIGPIRIEGAQPGMMLEIKINDIIPSWYGWNVAGGANVWHNSIVGLTDVPQLRVDWELNRDTMIGKAQIGGRSFSIPLAPFMGIMANAPAEEGAHSTIPPRICGGNIDCKELVKGSTLYLPVEVEGALFSVGDGHAAQGDGEVSGTAIECPMDKVDLTFTVHDEPTLTMPHAHTPSGWVAFGFDDDLNKATAYALEGILQIMQDKYSLNKTEAMALASVAVDLRITQIVNGVKGVHAILPHNVLTEA</sequence>
<accession>A0A0C2VYS5</accession>
<dbReference type="SUPFAM" id="SSF141130">
    <property type="entry name" value="Acetamidase/Formamidase-like"/>
    <property type="match status" value="1"/>
</dbReference>
<organism evidence="1 2">
    <name type="scientific">Jeotgalibacillus campisalis</name>
    <dbReference type="NCBI Taxonomy" id="220754"/>
    <lineage>
        <taxon>Bacteria</taxon>
        <taxon>Bacillati</taxon>
        <taxon>Bacillota</taxon>
        <taxon>Bacilli</taxon>
        <taxon>Bacillales</taxon>
        <taxon>Caryophanaceae</taxon>
        <taxon>Jeotgalibacillus</taxon>
    </lineage>
</organism>
<dbReference type="InterPro" id="IPR004304">
    <property type="entry name" value="FmdA_AmdA"/>
</dbReference>
<dbReference type="RefSeq" id="WP_052476812.1">
    <property type="nucleotide sequence ID" value="NZ_JXRR01000010.1"/>
</dbReference>
<comment type="caution">
    <text evidence="1">The sequence shown here is derived from an EMBL/GenBank/DDBJ whole genome shotgun (WGS) entry which is preliminary data.</text>
</comment>
<dbReference type="Gene3D" id="3.10.28.20">
    <property type="entry name" value="Acetamidase/Formamidase-like domains"/>
    <property type="match status" value="1"/>
</dbReference>
<dbReference type="EMBL" id="JXRR01000010">
    <property type="protein sequence ID" value="KIL49093.1"/>
    <property type="molecule type" value="Genomic_DNA"/>
</dbReference>
<proteinExistence type="predicted"/>
<dbReference type="PANTHER" id="PTHR31891">
    <property type="entry name" value="FORMAMIDASE C869.04-RELATED"/>
    <property type="match status" value="1"/>
</dbReference>
<dbReference type="PANTHER" id="PTHR31891:SF1">
    <property type="entry name" value="FORMAMIDASE C869.04-RELATED"/>
    <property type="match status" value="1"/>
</dbReference>
<gene>
    <name evidence="1" type="ORF">KR50_11280</name>
</gene>
<dbReference type="AlphaFoldDB" id="A0A0C2VYS5"/>
<name>A0A0C2VYS5_9BACL</name>
<dbReference type="Pfam" id="PF03069">
    <property type="entry name" value="FmdA_AmdA"/>
    <property type="match status" value="1"/>
</dbReference>
<evidence type="ECO:0000313" key="2">
    <source>
        <dbReference type="Proteomes" id="UP000031972"/>
    </source>
</evidence>
<dbReference type="Proteomes" id="UP000031972">
    <property type="component" value="Unassembled WGS sequence"/>
</dbReference>
<evidence type="ECO:0000313" key="1">
    <source>
        <dbReference type="EMBL" id="KIL49093.1"/>
    </source>
</evidence>
<protein>
    <submittedName>
        <fullName evidence="1">Acetamidase</fullName>
    </submittedName>
</protein>
<keyword evidence="2" id="KW-1185">Reference proteome</keyword>
<reference evidence="1 2" key="1">
    <citation type="submission" date="2015-01" db="EMBL/GenBank/DDBJ databases">
        <title>Jeotgalibacillus campisalis genome sequencing.</title>
        <authorList>
            <person name="Goh K.M."/>
            <person name="Chan K.-G."/>
            <person name="Yaakop A.S."/>
            <person name="Ee R."/>
            <person name="Gan H.M."/>
            <person name="Chan C.S."/>
        </authorList>
    </citation>
    <scope>NUCLEOTIDE SEQUENCE [LARGE SCALE GENOMIC DNA]</scope>
    <source>
        <strain evidence="1 2">SF-57</strain>
    </source>
</reference>
<dbReference type="Gene3D" id="2.60.120.580">
    <property type="entry name" value="Acetamidase/Formamidase-like domains"/>
    <property type="match status" value="2"/>
</dbReference>
<dbReference type="PATRIC" id="fig|220754.4.peg.1149"/>